<keyword evidence="1" id="KW-0812">Transmembrane</keyword>
<evidence type="ECO:0000313" key="2">
    <source>
        <dbReference type="EMBL" id="MBC2602509.1"/>
    </source>
</evidence>
<dbReference type="Proteomes" id="UP000525652">
    <property type="component" value="Unassembled WGS sequence"/>
</dbReference>
<gene>
    <name evidence="2" type="ORF">H5P30_12045</name>
</gene>
<reference evidence="2 3" key="1">
    <citation type="submission" date="2020-07" db="EMBL/GenBank/DDBJ databases">
        <authorList>
            <person name="Feng X."/>
        </authorList>
    </citation>
    <scope>NUCLEOTIDE SEQUENCE [LARGE SCALE GENOMIC DNA]</scope>
    <source>
        <strain evidence="2 3">JCM14086</strain>
    </source>
</reference>
<proteinExistence type="predicted"/>
<feature type="transmembrane region" description="Helical" evidence="1">
    <location>
        <begin position="86"/>
        <end position="111"/>
    </location>
</feature>
<organism evidence="2 3">
    <name type="scientific">Puniceicoccus vermicola</name>
    <dbReference type="NCBI Taxonomy" id="388746"/>
    <lineage>
        <taxon>Bacteria</taxon>
        <taxon>Pseudomonadati</taxon>
        <taxon>Verrucomicrobiota</taxon>
        <taxon>Opitutia</taxon>
        <taxon>Puniceicoccales</taxon>
        <taxon>Puniceicoccaceae</taxon>
        <taxon>Puniceicoccus</taxon>
    </lineage>
</organism>
<keyword evidence="3" id="KW-1185">Reference proteome</keyword>
<accession>A0A7X1E4X0</accession>
<comment type="caution">
    <text evidence="2">The sequence shown here is derived from an EMBL/GenBank/DDBJ whole genome shotgun (WGS) entry which is preliminary data.</text>
</comment>
<dbReference type="RefSeq" id="WP_185693188.1">
    <property type="nucleotide sequence ID" value="NZ_JACHVA010000095.1"/>
</dbReference>
<dbReference type="AlphaFoldDB" id="A0A7X1E4X0"/>
<keyword evidence="1" id="KW-1133">Transmembrane helix</keyword>
<feature type="transmembrane region" description="Helical" evidence="1">
    <location>
        <begin position="56"/>
        <end position="79"/>
    </location>
</feature>
<keyword evidence="1" id="KW-0472">Membrane</keyword>
<dbReference type="EMBL" id="JACHVA010000095">
    <property type="protein sequence ID" value="MBC2602509.1"/>
    <property type="molecule type" value="Genomic_DNA"/>
</dbReference>
<evidence type="ECO:0000256" key="1">
    <source>
        <dbReference type="SAM" id="Phobius"/>
    </source>
</evidence>
<evidence type="ECO:0000313" key="3">
    <source>
        <dbReference type="Proteomes" id="UP000525652"/>
    </source>
</evidence>
<name>A0A7X1E4X0_9BACT</name>
<feature type="transmembrane region" description="Helical" evidence="1">
    <location>
        <begin position="117"/>
        <end position="140"/>
    </location>
</feature>
<protein>
    <submittedName>
        <fullName evidence="2">Uncharacterized protein</fullName>
    </submittedName>
</protein>
<feature type="transmembrane region" description="Helical" evidence="1">
    <location>
        <begin position="32"/>
        <end position="50"/>
    </location>
</feature>
<sequence length="158" mass="18045">MKTFKWSIPEPRHHYPRVEGPKKKWNERIGNPLWLTSLMVFIVASLLLLTKASSPAGLLLFMPFSFGPMIATLLLGLWAKSKRSSVLLLASNLIYFAWFLWVYIDVFYIHIDPQGPIAFVFIGMASLPVMIPLWIIALVLERKNKLNQMSEQDGVDNA</sequence>